<comment type="similarity">
    <text evidence="1">Belongs to the 'phage' integrase family.</text>
</comment>
<name>A0A1G7QE57_9BACT</name>
<dbReference type="InterPro" id="IPR002104">
    <property type="entry name" value="Integrase_catalytic"/>
</dbReference>
<dbReference type="EMBL" id="FNBX01000021">
    <property type="protein sequence ID" value="SDF96813.1"/>
    <property type="molecule type" value="Genomic_DNA"/>
</dbReference>
<dbReference type="InterPro" id="IPR013762">
    <property type="entry name" value="Integrase-like_cat_sf"/>
</dbReference>
<dbReference type="PROSITE" id="PS51898">
    <property type="entry name" value="TYR_RECOMBINASE"/>
    <property type="match status" value="1"/>
</dbReference>
<keyword evidence="6" id="KW-1185">Reference proteome</keyword>
<organism evidence="5 6">
    <name type="scientific">Desulfovibrio legallii</name>
    <dbReference type="NCBI Taxonomy" id="571438"/>
    <lineage>
        <taxon>Bacteria</taxon>
        <taxon>Pseudomonadati</taxon>
        <taxon>Thermodesulfobacteriota</taxon>
        <taxon>Desulfovibrionia</taxon>
        <taxon>Desulfovibrionales</taxon>
        <taxon>Desulfovibrionaceae</taxon>
        <taxon>Desulfovibrio</taxon>
    </lineage>
</organism>
<evidence type="ECO:0000256" key="3">
    <source>
        <dbReference type="ARBA" id="ARBA00023172"/>
    </source>
</evidence>
<sequence>MKLNDAFECYRKFVLSTPKQLSTEVGRWNNHIAPVLGRLPLDKIKNLQIVQLRNCLESKNLSPQSVAHCLSLLRRVMRRAVEWELYPGPVPVFRMPKFDNRRLRFLSPGEAKLLLENLQARSEVWHDVGLFALNTGMRASEIYALQSYHVDLQHKIAKAVDTKNNLNRSIPLNPPALHVAEKYFAPKSSQSLAQAQTKYYIFQEAVEACGFNRGVNDRREKVCFHTLRHTFASWLVQNGTPLALVSRLLGHKDIRMTMRYAHLAPDQGMQAVSVLPLV</sequence>
<evidence type="ECO:0000256" key="1">
    <source>
        <dbReference type="ARBA" id="ARBA00008857"/>
    </source>
</evidence>
<evidence type="ECO:0000313" key="6">
    <source>
        <dbReference type="Proteomes" id="UP000199355"/>
    </source>
</evidence>
<dbReference type="Proteomes" id="UP000199355">
    <property type="component" value="Unassembled WGS sequence"/>
</dbReference>
<dbReference type="GO" id="GO:0006310">
    <property type="term" value="P:DNA recombination"/>
    <property type="evidence" value="ECO:0007669"/>
    <property type="project" value="UniProtKB-KW"/>
</dbReference>
<evidence type="ECO:0000313" key="5">
    <source>
        <dbReference type="EMBL" id="SDF96813.1"/>
    </source>
</evidence>
<evidence type="ECO:0000259" key="4">
    <source>
        <dbReference type="PROSITE" id="PS51898"/>
    </source>
</evidence>
<dbReference type="AlphaFoldDB" id="A0A1G7QE57"/>
<dbReference type="InterPro" id="IPR010998">
    <property type="entry name" value="Integrase_recombinase_N"/>
</dbReference>
<gene>
    <name evidence="5" type="ORF">SAMN05192586_12110</name>
</gene>
<dbReference type="OrthoDB" id="9789256at2"/>
<dbReference type="SUPFAM" id="SSF56349">
    <property type="entry name" value="DNA breaking-rejoining enzymes"/>
    <property type="match status" value="1"/>
</dbReference>
<reference evidence="6" key="1">
    <citation type="submission" date="2016-10" db="EMBL/GenBank/DDBJ databases">
        <authorList>
            <person name="Varghese N."/>
            <person name="Submissions S."/>
        </authorList>
    </citation>
    <scope>NUCLEOTIDE SEQUENCE [LARGE SCALE GENOMIC DNA]</scope>
    <source>
        <strain evidence="6">KHC7</strain>
    </source>
</reference>
<dbReference type="STRING" id="571438.SAMN05192586_12110"/>
<accession>A0A1G7QE57</accession>
<dbReference type="GO" id="GO:0015074">
    <property type="term" value="P:DNA integration"/>
    <property type="evidence" value="ECO:0007669"/>
    <property type="project" value="InterPro"/>
</dbReference>
<proteinExistence type="inferred from homology"/>
<feature type="domain" description="Tyr recombinase" evidence="4">
    <location>
        <begin position="101"/>
        <end position="273"/>
    </location>
</feature>
<dbReference type="CDD" id="cd00796">
    <property type="entry name" value="INT_Rci_Hp1_C"/>
    <property type="match status" value="1"/>
</dbReference>
<dbReference type="InterPro" id="IPR050090">
    <property type="entry name" value="Tyrosine_recombinase_XerCD"/>
</dbReference>
<dbReference type="Pfam" id="PF00589">
    <property type="entry name" value="Phage_integrase"/>
    <property type="match status" value="1"/>
</dbReference>
<keyword evidence="3" id="KW-0233">DNA recombination</keyword>
<dbReference type="Gene3D" id="1.10.443.10">
    <property type="entry name" value="Intergrase catalytic core"/>
    <property type="match status" value="1"/>
</dbReference>
<dbReference type="PANTHER" id="PTHR30349:SF64">
    <property type="entry name" value="PROPHAGE INTEGRASE INTD-RELATED"/>
    <property type="match status" value="1"/>
</dbReference>
<keyword evidence="2" id="KW-0238">DNA-binding</keyword>
<evidence type="ECO:0000256" key="2">
    <source>
        <dbReference type="ARBA" id="ARBA00023125"/>
    </source>
</evidence>
<protein>
    <submittedName>
        <fullName evidence="5">Site-specific recombinase XerD</fullName>
    </submittedName>
</protein>
<dbReference type="InterPro" id="IPR011010">
    <property type="entry name" value="DNA_brk_join_enz"/>
</dbReference>
<dbReference type="PANTHER" id="PTHR30349">
    <property type="entry name" value="PHAGE INTEGRASE-RELATED"/>
    <property type="match status" value="1"/>
</dbReference>
<dbReference type="RefSeq" id="WP_092155032.1">
    <property type="nucleotide sequence ID" value="NZ_FNBX01000021.1"/>
</dbReference>
<dbReference type="GO" id="GO:0003677">
    <property type="term" value="F:DNA binding"/>
    <property type="evidence" value="ECO:0007669"/>
    <property type="project" value="UniProtKB-KW"/>
</dbReference>
<dbReference type="Gene3D" id="1.10.150.130">
    <property type="match status" value="1"/>
</dbReference>